<dbReference type="FunFam" id="2.20.28.10:FF:000001">
    <property type="entry name" value="Rubredoxin"/>
    <property type="match status" value="1"/>
</dbReference>
<evidence type="ECO:0000256" key="7">
    <source>
        <dbReference type="ARBA" id="ARBA00023004"/>
    </source>
</evidence>
<comment type="similarity">
    <text evidence="3">Belongs to the rubredoxin family.</text>
</comment>
<dbReference type="GO" id="GO:0009055">
    <property type="term" value="F:electron transfer activity"/>
    <property type="evidence" value="ECO:0007669"/>
    <property type="project" value="TreeGrafter"/>
</dbReference>
<keyword evidence="7" id="KW-0408">Iron</keyword>
<dbReference type="GO" id="GO:0016646">
    <property type="term" value="F:oxidoreductase activity, acting on the CH-NH group of donors, NAD or NADP as acceptor"/>
    <property type="evidence" value="ECO:0007669"/>
    <property type="project" value="UniProtKB-ARBA"/>
</dbReference>
<evidence type="ECO:0000256" key="1">
    <source>
        <dbReference type="ARBA" id="ARBA00001965"/>
    </source>
</evidence>
<dbReference type="SUPFAM" id="SSF50475">
    <property type="entry name" value="FMN-binding split barrel"/>
    <property type="match status" value="1"/>
</dbReference>
<evidence type="ECO:0000256" key="4">
    <source>
        <dbReference type="ARBA" id="ARBA00022448"/>
    </source>
</evidence>
<dbReference type="PANTHER" id="PTHR47627:SF1">
    <property type="entry name" value="RUBREDOXIN-1-RELATED"/>
    <property type="match status" value="1"/>
</dbReference>
<dbReference type="CDD" id="cd00730">
    <property type="entry name" value="rubredoxin"/>
    <property type="match status" value="1"/>
</dbReference>
<sequence>METTMDRKALYDITYGLYVVTSIADGKMNGQIANTVFQISSSPAKIAVSINKENLTHEYILKSGILAVSILEQETPLSFIGLFGFKSGREIDKLCQCAYTPGVTGCPCVTDHALSYMEGKVVASADGGTHTVFVVELVAAAVLKKGAPLTYAYYQEVKNGKAPKTAPTYKGETAEPAVEIKKQERTMKKYECGICGYIYDPEIGDPENSIPAGTAFDQLPDDWTCPVCGAGKSEFSEVA</sequence>
<dbReference type="Gene3D" id="2.30.110.10">
    <property type="entry name" value="Electron Transport, Fmn-binding Protein, Chain A"/>
    <property type="match status" value="1"/>
</dbReference>
<evidence type="ECO:0000313" key="9">
    <source>
        <dbReference type="EMBL" id="SEM25682.1"/>
    </source>
</evidence>
<accession>A0A1H7WVU5</accession>
<evidence type="ECO:0000256" key="2">
    <source>
        <dbReference type="ARBA" id="ARBA00002360"/>
    </source>
</evidence>
<dbReference type="PRINTS" id="PR00163">
    <property type="entry name" value="RUBREDOXIN"/>
</dbReference>
<dbReference type="NCBIfam" id="NF045768">
    <property type="entry name" value="RubredRD"/>
    <property type="match status" value="1"/>
</dbReference>
<name>A0A1H7WVU5_9BACT</name>
<organism evidence="9 10">
    <name type="scientific">Syntrophus gentianae</name>
    <dbReference type="NCBI Taxonomy" id="43775"/>
    <lineage>
        <taxon>Bacteria</taxon>
        <taxon>Pseudomonadati</taxon>
        <taxon>Thermodesulfobacteriota</taxon>
        <taxon>Syntrophia</taxon>
        <taxon>Syntrophales</taxon>
        <taxon>Syntrophaceae</taxon>
        <taxon>Syntrophus</taxon>
    </lineage>
</organism>
<dbReference type="RefSeq" id="WP_237671699.1">
    <property type="nucleotide sequence ID" value="NZ_FOBS01000008.1"/>
</dbReference>
<reference evidence="9 10" key="1">
    <citation type="submission" date="2016-10" db="EMBL/GenBank/DDBJ databases">
        <authorList>
            <person name="de Groot N.N."/>
        </authorList>
    </citation>
    <scope>NUCLEOTIDE SEQUENCE [LARGE SCALE GENOMIC DNA]</scope>
    <source>
        <strain evidence="9 10">DSM 8423</strain>
    </source>
</reference>
<dbReference type="InterPro" id="IPR012349">
    <property type="entry name" value="Split_barrel_FMN-bd"/>
</dbReference>
<dbReference type="GO" id="GO:0005506">
    <property type="term" value="F:iron ion binding"/>
    <property type="evidence" value="ECO:0007669"/>
    <property type="project" value="InterPro"/>
</dbReference>
<keyword evidence="6" id="KW-0249">Electron transport</keyword>
<dbReference type="Gene3D" id="2.20.28.10">
    <property type="match status" value="1"/>
</dbReference>
<evidence type="ECO:0000313" key="10">
    <source>
        <dbReference type="Proteomes" id="UP000198744"/>
    </source>
</evidence>
<comment type="cofactor">
    <cofactor evidence="1">
        <name>Fe(3+)</name>
        <dbReference type="ChEBI" id="CHEBI:29034"/>
    </cofactor>
</comment>
<gene>
    <name evidence="9" type="ORF">SAMN04489760_10855</name>
</gene>
<protein>
    <submittedName>
        <fullName evidence="9">NADH-FMN oxidoreductase RutF, flavin reductase (DIM6/NTAB) family</fullName>
    </submittedName>
</protein>
<dbReference type="Proteomes" id="UP000198744">
    <property type="component" value="Unassembled WGS sequence"/>
</dbReference>
<keyword evidence="4" id="KW-0813">Transport</keyword>
<keyword evidence="10" id="KW-1185">Reference proteome</keyword>
<dbReference type="InterPro" id="IPR018527">
    <property type="entry name" value="Rubredoxin_Fe_BS"/>
</dbReference>
<evidence type="ECO:0000259" key="8">
    <source>
        <dbReference type="PROSITE" id="PS50903"/>
    </source>
</evidence>
<dbReference type="PROSITE" id="PS00202">
    <property type="entry name" value="RUBREDOXIN"/>
    <property type="match status" value="1"/>
</dbReference>
<proteinExistence type="inferred from homology"/>
<dbReference type="STRING" id="43775.SAMN04489760_10855"/>
<dbReference type="InterPro" id="IPR002563">
    <property type="entry name" value="Flavin_Rdtase-like_dom"/>
</dbReference>
<dbReference type="PROSITE" id="PS50903">
    <property type="entry name" value="RUBREDOXIN_LIKE"/>
    <property type="match status" value="1"/>
</dbReference>
<dbReference type="EMBL" id="FOBS01000008">
    <property type="protein sequence ID" value="SEM25682.1"/>
    <property type="molecule type" value="Genomic_DNA"/>
</dbReference>
<evidence type="ECO:0000256" key="3">
    <source>
        <dbReference type="ARBA" id="ARBA00005337"/>
    </source>
</evidence>
<dbReference type="GO" id="GO:0010181">
    <property type="term" value="F:FMN binding"/>
    <property type="evidence" value="ECO:0007669"/>
    <property type="project" value="InterPro"/>
</dbReference>
<dbReference type="GO" id="GO:0043448">
    <property type="term" value="P:alkane catabolic process"/>
    <property type="evidence" value="ECO:0007669"/>
    <property type="project" value="TreeGrafter"/>
</dbReference>
<dbReference type="AlphaFoldDB" id="A0A1H7WVU5"/>
<evidence type="ECO:0000256" key="6">
    <source>
        <dbReference type="ARBA" id="ARBA00022982"/>
    </source>
</evidence>
<evidence type="ECO:0000256" key="5">
    <source>
        <dbReference type="ARBA" id="ARBA00022723"/>
    </source>
</evidence>
<feature type="domain" description="Rubredoxin-like" evidence="8">
    <location>
        <begin position="187"/>
        <end position="238"/>
    </location>
</feature>
<dbReference type="Pfam" id="PF00301">
    <property type="entry name" value="Rubredoxin"/>
    <property type="match status" value="1"/>
</dbReference>
<dbReference type="Pfam" id="PF01613">
    <property type="entry name" value="Flavin_Reduct"/>
    <property type="match status" value="1"/>
</dbReference>
<dbReference type="SMART" id="SM00903">
    <property type="entry name" value="Flavin_Reduct"/>
    <property type="match status" value="1"/>
</dbReference>
<dbReference type="InterPro" id="IPR050526">
    <property type="entry name" value="Rubredoxin_ET"/>
</dbReference>
<dbReference type="InterPro" id="IPR024935">
    <property type="entry name" value="Rubredoxin_dom"/>
</dbReference>
<keyword evidence="5" id="KW-0479">Metal-binding</keyword>
<comment type="function">
    <text evidence="2">Rubredoxin is a small nonheme, iron protein lacking acid-labile sulfide. Its single Fe, chelated to 4 Cys, functions as an electron acceptor and may also stabilize the conformation of the molecule.</text>
</comment>
<dbReference type="InterPro" id="IPR024934">
    <property type="entry name" value="Rubredoxin-like_dom"/>
</dbReference>
<dbReference type="SUPFAM" id="SSF57802">
    <property type="entry name" value="Rubredoxin-like"/>
    <property type="match status" value="1"/>
</dbReference>
<dbReference type="PANTHER" id="PTHR47627">
    <property type="entry name" value="RUBREDOXIN"/>
    <property type="match status" value="1"/>
</dbReference>